<organism evidence="4 5">
    <name type="scientific">Arthrobotrys musiformis</name>
    <dbReference type="NCBI Taxonomy" id="47236"/>
    <lineage>
        <taxon>Eukaryota</taxon>
        <taxon>Fungi</taxon>
        <taxon>Dikarya</taxon>
        <taxon>Ascomycota</taxon>
        <taxon>Pezizomycotina</taxon>
        <taxon>Orbiliomycetes</taxon>
        <taxon>Orbiliales</taxon>
        <taxon>Orbiliaceae</taxon>
        <taxon>Arthrobotrys</taxon>
    </lineage>
</organism>
<dbReference type="Proteomes" id="UP001370758">
    <property type="component" value="Unassembled WGS sequence"/>
</dbReference>
<proteinExistence type="inferred from homology"/>
<evidence type="ECO:0000313" key="4">
    <source>
        <dbReference type="EMBL" id="KAK6499012.1"/>
    </source>
</evidence>
<comment type="similarity">
    <text evidence="1">Belongs to the cerato-ulmin hydrophobin family.</text>
</comment>
<dbReference type="EMBL" id="JAVHJL010000008">
    <property type="protein sequence ID" value="KAK6499012.1"/>
    <property type="molecule type" value="Genomic_DNA"/>
</dbReference>
<sequence>MKFFTICVAAFFAGAYALPHAAPASKGVPYQPCSQAGLSDSRGTCCDTVVLGAASLGCGPPSRAPTSAKDFTSICKGKTPVCCSTDPLKGTAVLLCSAPVGF</sequence>
<dbReference type="CDD" id="cd23508">
    <property type="entry name" value="hydrophobin_II"/>
    <property type="match status" value="1"/>
</dbReference>
<comment type="caution">
    <text evidence="4">The sequence shown here is derived from an EMBL/GenBank/DDBJ whole genome shotgun (WGS) entry which is preliminary data.</text>
</comment>
<dbReference type="GO" id="GO:0005576">
    <property type="term" value="C:extracellular region"/>
    <property type="evidence" value="ECO:0007669"/>
    <property type="project" value="InterPro"/>
</dbReference>
<evidence type="ECO:0000256" key="2">
    <source>
        <dbReference type="ARBA" id="ARBA00023157"/>
    </source>
</evidence>
<dbReference type="AlphaFoldDB" id="A0AAV9VYZ1"/>
<evidence type="ECO:0000256" key="3">
    <source>
        <dbReference type="SAM" id="SignalP"/>
    </source>
</evidence>
<dbReference type="InterPro" id="IPR036686">
    <property type="entry name" value="Class_II_Hydrophobin_sf"/>
</dbReference>
<evidence type="ECO:0000313" key="5">
    <source>
        <dbReference type="Proteomes" id="UP001370758"/>
    </source>
</evidence>
<protein>
    <recommendedName>
        <fullName evidence="6">Hydrophobin</fullName>
    </recommendedName>
</protein>
<keyword evidence="5" id="KW-1185">Reference proteome</keyword>
<dbReference type="Gene3D" id="3.20.120.10">
    <property type="entry name" value="Hydrophobin"/>
    <property type="match status" value="1"/>
</dbReference>
<reference evidence="4 5" key="1">
    <citation type="submission" date="2023-08" db="EMBL/GenBank/DDBJ databases">
        <authorList>
            <person name="Palmer J.M."/>
        </authorList>
    </citation>
    <scope>NUCLEOTIDE SEQUENCE [LARGE SCALE GENOMIC DNA]</scope>
    <source>
        <strain evidence="4 5">TWF481</strain>
    </source>
</reference>
<accession>A0AAV9VYZ1</accession>
<dbReference type="SUPFAM" id="SSF101751">
    <property type="entry name" value="Hydrophobin II, HfbII"/>
    <property type="match status" value="1"/>
</dbReference>
<evidence type="ECO:0000256" key="1">
    <source>
        <dbReference type="ARBA" id="ARBA00009576"/>
    </source>
</evidence>
<gene>
    <name evidence="4" type="ORF">TWF481_011581</name>
</gene>
<feature type="signal peptide" evidence="3">
    <location>
        <begin position="1"/>
        <end position="17"/>
    </location>
</feature>
<dbReference type="InterPro" id="IPR010636">
    <property type="entry name" value="Class_II_hydrophobin"/>
</dbReference>
<name>A0AAV9VYZ1_9PEZI</name>
<dbReference type="Pfam" id="PF06766">
    <property type="entry name" value="Hydrophobin_2"/>
    <property type="match status" value="1"/>
</dbReference>
<keyword evidence="3" id="KW-0732">Signal</keyword>
<evidence type="ECO:0008006" key="6">
    <source>
        <dbReference type="Google" id="ProtNLM"/>
    </source>
</evidence>
<feature type="chain" id="PRO_5043373305" description="Hydrophobin" evidence="3">
    <location>
        <begin position="18"/>
        <end position="102"/>
    </location>
</feature>
<keyword evidence="2" id="KW-1015">Disulfide bond</keyword>